<sequence length="387" mass="44855">MALSANYPTPSPSLSITDRPAKCMICDRPAHGFHCDVATCKGCKTFFRRQLLSEREVICNLNKDCYDLKKRRTPLFRCQACRFEKCFLVGMNPSLLVFRCSSPPGPIRNYSMRRIISTETTLPDVIEWLTHLEVKVENFRRSAYNPNWQEIRKVENLLKNTNKLSLADSYGPFPGWPVQCDPALKVQNNYFQYFSPDRKHWWFFNLLTIVENIKAFSIFQQLDLWDQLILIRHVSVGLTTFHISYFTVRNKFQLITQPDGSQHPHRSEVGYQTVSSLIGPLYRIGIRHEEYLLLKAIGICNPAIPDLSKSAQVLIDKERCLFSNTLLDYCLRKRNDGPSRYAELIGILELVEIQQKKLRDIYLFSFGPVLAKLPKQYTISLIEDVFG</sequence>
<dbReference type="InterPro" id="IPR050274">
    <property type="entry name" value="Nuclear_hormone_rcpt_NR2"/>
</dbReference>
<evidence type="ECO:0000256" key="4">
    <source>
        <dbReference type="ARBA" id="ARBA00022771"/>
    </source>
</evidence>
<dbReference type="OrthoDB" id="9984314at2759"/>
<keyword evidence="7" id="KW-0238">DNA-binding</keyword>
<dbReference type="GO" id="GO:0003700">
    <property type="term" value="F:DNA-binding transcription factor activity"/>
    <property type="evidence" value="ECO:0007669"/>
    <property type="project" value="InterPro"/>
</dbReference>
<evidence type="ECO:0000313" key="13">
    <source>
        <dbReference type="EMBL" id="EFP05692.1"/>
    </source>
</evidence>
<dbReference type="STRING" id="31234.E3LP90"/>
<dbReference type="InterPro" id="IPR049636">
    <property type="entry name" value="HNF4-like_DBD"/>
</dbReference>
<dbReference type="PANTHER" id="PTHR24083">
    <property type="entry name" value="NUCLEAR HORMONE RECEPTOR"/>
    <property type="match status" value="1"/>
</dbReference>
<dbReference type="GO" id="GO:0000978">
    <property type="term" value="F:RNA polymerase II cis-regulatory region sequence-specific DNA binding"/>
    <property type="evidence" value="ECO:0007669"/>
    <property type="project" value="InterPro"/>
</dbReference>
<evidence type="ECO:0000313" key="14">
    <source>
        <dbReference type="Proteomes" id="UP000008281"/>
    </source>
</evidence>
<evidence type="ECO:0000259" key="12">
    <source>
        <dbReference type="PROSITE" id="PS51843"/>
    </source>
</evidence>
<dbReference type="Gene3D" id="3.30.50.10">
    <property type="entry name" value="Erythroid Transcription Factor GATA-1, subunit A"/>
    <property type="match status" value="1"/>
</dbReference>
<dbReference type="InterPro" id="IPR035500">
    <property type="entry name" value="NHR-like_dom_sf"/>
</dbReference>
<dbReference type="Gene3D" id="1.10.565.10">
    <property type="entry name" value="Retinoid X Receptor"/>
    <property type="match status" value="1"/>
</dbReference>
<dbReference type="OMA" id="GFHCDVA"/>
<keyword evidence="10" id="KW-0539">Nucleus</keyword>
<dbReference type="AlphaFoldDB" id="E3LP90"/>
<gene>
    <name evidence="13" type="ORF">CRE_27244</name>
</gene>
<dbReference type="CDD" id="cd06960">
    <property type="entry name" value="NR_DBD_HNF4A"/>
    <property type="match status" value="1"/>
</dbReference>
<keyword evidence="3" id="KW-0479">Metal-binding</keyword>
<comment type="subcellular location">
    <subcellularLocation>
        <location evidence="1">Nucleus</location>
    </subcellularLocation>
</comment>
<dbReference type="InterPro" id="IPR013088">
    <property type="entry name" value="Znf_NHR/GATA"/>
</dbReference>
<keyword evidence="14" id="KW-1185">Reference proteome</keyword>
<evidence type="ECO:0000256" key="3">
    <source>
        <dbReference type="ARBA" id="ARBA00022723"/>
    </source>
</evidence>
<evidence type="ECO:0000256" key="7">
    <source>
        <dbReference type="ARBA" id="ARBA00023125"/>
    </source>
</evidence>
<keyword evidence="5" id="KW-0862">Zinc</keyword>
<dbReference type="GO" id="GO:0008270">
    <property type="term" value="F:zinc ion binding"/>
    <property type="evidence" value="ECO:0007669"/>
    <property type="project" value="UniProtKB-KW"/>
</dbReference>
<proteinExistence type="inferred from homology"/>
<evidence type="ECO:0000256" key="1">
    <source>
        <dbReference type="ARBA" id="ARBA00004123"/>
    </source>
</evidence>
<feature type="domain" description="NR LBD" evidence="12">
    <location>
        <begin position="146"/>
        <end position="384"/>
    </location>
</feature>
<dbReference type="FunCoup" id="E3LP90">
    <property type="interactions" value="211"/>
</dbReference>
<dbReference type="Proteomes" id="UP000008281">
    <property type="component" value="Unassembled WGS sequence"/>
</dbReference>
<dbReference type="InterPro" id="IPR001628">
    <property type="entry name" value="Znf_hrmn_rcpt"/>
</dbReference>
<dbReference type="SMART" id="SM00430">
    <property type="entry name" value="HOLI"/>
    <property type="match status" value="1"/>
</dbReference>
<organism evidence="14">
    <name type="scientific">Caenorhabditis remanei</name>
    <name type="common">Caenorhabditis vulgaris</name>
    <dbReference type="NCBI Taxonomy" id="31234"/>
    <lineage>
        <taxon>Eukaryota</taxon>
        <taxon>Metazoa</taxon>
        <taxon>Ecdysozoa</taxon>
        <taxon>Nematoda</taxon>
        <taxon>Chromadorea</taxon>
        <taxon>Rhabditida</taxon>
        <taxon>Rhabditina</taxon>
        <taxon>Rhabditomorpha</taxon>
        <taxon>Rhabditoidea</taxon>
        <taxon>Rhabditidae</taxon>
        <taxon>Peloderinae</taxon>
        <taxon>Caenorhabditis</taxon>
    </lineage>
</organism>
<name>E3LP90_CAERE</name>
<evidence type="ECO:0000256" key="6">
    <source>
        <dbReference type="ARBA" id="ARBA00023015"/>
    </source>
</evidence>
<dbReference type="GO" id="GO:0005634">
    <property type="term" value="C:nucleus"/>
    <property type="evidence" value="ECO:0007669"/>
    <property type="project" value="UniProtKB-SubCell"/>
</dbReference>
<evidence type="ECO:0000256" key="2">
    <source>
        <dbReference type="ARBA" id="ARBA00005993"/>
    </source>
</evidence>
<dbReference type="PROSITE" id="PS51843">
    <property type="entry name" value="NR_LBD"/>
    <property type="match status" value="1"/>
</dbReference>
<dbReference type="SMART" id="SM00399">
    <property type="entry name" value="ZnF_C4"/>
    <property type="match status" value="1"/>
</dbReference>
<accession>E3LP90</accession>
<dbReference type="InterPro" id="IPR000536">
    <property type="entry name" value="Nucl_hrmn_rcpt_lig-bd"/>
</dbReference>
<keyword evidence="4" id="KW-0863">Zinc-finger</keyword>
<dbReference type="Pfam" id="PF00104">
    <property type="entry name" value="Hormone_recep"/>
    <property type="match status" value="1"/>
</dbReference>
<dbReference type="PRINTS" id="PR00047">
    <property type="entry name" value="STROIDFINGER"/>
</dbReference>
<feature type="domain" description="Nuclear receptor" evidence="11">
    <location>
        <begin position="20"/>
        <end position="98"/>
    </location>
</feature>
<evidence type="ECO:0008006" key="15">
    <source>
        <dbReference type="Google" id="ProtNLM"/>
    </source>
</evidence>
<keyword evidence="9" id="KW-0675">Receptor</keyword>
<dbReference type="HOGENOM" id="CLU_007368_3_1_1"/>
<dbReference type="eggNOG" id="ENOG502TD0V">
    <property type="taxonomic scope" value="Eukaryota"/>
</dbReference>
<dbReference type="Pfam" id="PF00105">
    <property type="entry name" value="zf-C4"/>
    <property type="match status" value="1"/>
</dbReference>
<evidence type="ECO:0000256" key="8">
    <source>
        <dbReference type="ARBA" id="ARBA00023163"/>
    </source>
</evidence>
<reference evidence="13" key="1">
    <citation type="submission" date="2007-07" db="EMBL/GenBank/DDBJ databases">
        <title>PCAP assembly of the Caenorhabditis remanei genome.</title>
        <authorList>
            <consortium name="The Caenorhabditis remanei Sequencing Consortium"/>
            <person name="Wilson R.K."/>
        </authorList>
    </citation>
    <scope>NUCLEOTIDE SEQUENCE [LARGE SCALE GENOMIC DNA]</scope>
    <source>
        <strain evidence="13">PB4641</strain>
    </source>
</reference>
<evidence type="ECO:0000256" key="5">
    <source>
        <dbReference type="ARBA" id="ARBA00022833"/>
    </source>
</evidence>
<evidence type="ECO:0000256" key="10">
    <source>
        <dbReference type="ARBA" id="ARBA00023242"/>
    </source>
</evidence>
<dbReference type="SUPFAM" id="SSF48508">
    <property type="entry name" value="Nuclear receptor ligand-binding domain"/>
    <property type="match status" value="1"/>
</dbReference>
<dbReference type="EMBL" id="DS268412">
    <property type="protein sequence ID" value="EFP05692.1"/>
    <property type="molecule type" value="Genomic_DNA"/>
</dbReference>
<dbReference type="SUPFAM" id="SSF57716">
    <property type="entry name" value="Glucocorticoid receptor-like (DNA-binding domain)"/>
    <property type="match status" value="1"/>
</dbReference>
<dbReference type="PROSITE" id="PS51030">
    <property type="entry name" value="NUCLEAR_REC_DBD_2"/>
    <property type="match status" value="1"/>
</dbReference>
<keyword evidence="6" id="KW-0805">Transcription regulation</keyword>
<dbReference type="InParanoid" id="E3LP90"/>
<keyword evidence="8" id="KW-0804">Transcription</keyword>
<evidence type="ECO:0000256" key="9">
    <source>
        <dbReference type="ARBA" id="ARBA00023170"/>
    </source>
</evidence>
<evidence type="ECO:0000259" key="11">
    <source>
        <dbReference type="PROSITE" id="PS51030"/>
    </source>
</evidence>
<protein>
    <recommendedName>
        <fullName evidence="15">Nuclear Hormone Receptor family</fullName>
    </recommendedName>
</protein>
<comment type="similarity">
    <text evidence="2">Belongs to the nuclear hormone receptor family.</text>
</comment>